<evidence type="ECO:0000256" key="3">
    <source>
        <dbReference type="ARBA" id="ARBA00022679"/>
    </source>
</evidence>
<evidence type="ECO:0000256" key="8">
    <source>
        <dbReference type="ARBA" id="ARBA00023136"/>
    </source>
</evidence>
<dbReference type="InterPro" id="IPR030457">
    <property type="entry name" value="ELO_CS"/>
</dbReference>
<dbReference type="Proteomes" id="UP001378592">
    <property type="component" value="Unassembled WGS sequence"/>
</dbReference>
<keyword evidence="3 10" id="KW-0808">Transferase</keyword>
<keyword evidence="7 10" id="KW-0443">Lipid metabolism</keyword>
<dbReference type="GO" id="GO:0030148">
    <property type="term" value="P:sphingolipid biosynthetic process"/>
    <property type="evidence" value="ECO:0007669"/>
    <property type="project" value="TreeGrafter"/>
</dbReference>
<evidence type="ECO:0000256" key="7">
    <source>
        <dbReference type="ARBA" id="ARBA00023098"/>
    </source>
</evidence>
<comment type="caution">
    <text evidence="11">The sequence shown here is derived from an EMBL/GenBank/DDBJ whole genome shotgun (WGS) entry which is preliminary data.</text>
</comment>
<evidence type="ECO:0000256" key="4">
    <source>
        <dbReference type="ARBA" id="ARBA00022692"/>
    </source>
</evidence>
<dbReference type="GO" id="GO:0034626">
    <property type="term" value="P:fatty acid elongation, polyunsaturated fatty acid"/>
    <property type="evidence" value="ECO:0007669"/>
    <property type="project" value="TreeGrafter"/>
</dbReference>
<comment type="subcellular location">
    <subcellularLocation>
        <location evidence="1">Membrane</location>
        <topology evidence="1">Multi-pass membrane protein</topology>
    </subcellularLocation>
</comment>
<dbReference type="AlphaFoldDB" id="A0AAN9ZCS3"/>
<dbReference type="InterPro" id="IPR002076">
    <property type="entry name" value="ELO_fam"/>
</dbReference>
<dbReference type="GO" id="GO:0005789">
    <property type="term" value="C:endoplasmic reticulum membrane"/>
    <property type="evidence" value="ECO:0007669"/>
    <property type="project" value="TreeGrafter"/>
</dbReference>
<keyword evidence="12" id="KW-1185">Reference proteome</keyword>
<dbReference type="GO" id="GO:0019367">
    <property type="term" value="P:fatty acid elongation, saturated fatty acid"/>
    <property type="evidence" value="ECO:0007669"/>
    <property type="project" value="TreeGrafter"/>
</dbReference>
<evidence type="ECO:0000256" key="10">
    <source>
        <dbReference type="RuleBase" id="RU361115"/>
    </source>
</evidence>
<comment type="catalytic activity">
    <reaction evidence="10">
        <text>a very-long-chain acyl-CoA + malonyl-CoA + H(+) = a very-long-chain 3-oxoacyl-CoA + CO2 + CoA</text>
        <dbReference type="Rhea" id="RHEA:32727"/>
        <dbReference type="ChEBI" id="CHEBI:15378"/>
        <dbReference type="ChEBI" id="CHEBI:16526"/>
        <dbReference type="ChEBI" id="CHEBI:57287"/>
        <dbReference type="ChEBI" id="CHEBI:57384"/>
        <dbReference type="ChEBI" id="CHEBI:90725"/>
        <dbReference type="ChEBI" id="CHEBI:90736"/>
        <dbReference type="EC" id="2.3.1.199"/>
    </reaction>
</comment>
<evidence type="ECO:0000256" key="1">
    <source>
        <dbReference type="ARBA" id="ARBA00004141"/>
    </source>
</evidence>
<feature type="transmembrane region" description="Helical" evidence="10">
    <location>
        <begin position="200"/>
        <end position="218"/>
    </location>
</feature>
<dbReference type="GO" id="GO:0009922">
    <property type="term" value="F:fatty acid elongase activity"/>
    <property type="evidence" value="ECO:0007669"/>
    <property type="project" value="UniProtKB-EC"/>
</dbReference>
<organism evidence="11 12">
    <name type="scientific">Gryllus longicercus</name>
    <dbReference type="NCBI Taxonomy" id="2509291"/>
    <lineage>
        <taxon>Eukaryota</taxon>
        <taxon>Metazoa</taxon>
        <taxon>Ecdysozoa</taxon>
        <taxon>Arthropoda</taxon>
        <taxon>Hexapoda</taxon>
        <taxon>Insecta</taxon>
        <taxon>Pterygota</taxon>
        <taxon>Neoptera</taxon>
        <taxon>Polyneoptera</taxon>
        <taxon>Orthoptera</taxon>
        <taxon>Ensifera</taxon>
        <taxon>Gryllidea</taxon>
        <taxon>Grylloidea</taxon>
        <taxon>Gryllidae</taxon>
        <taxon>Gryllinae</taxon>
        <taxon>Gryllus</taxon>
    </lineage>
</organism>
<keyword evidence="9 10" id="KW-0275">Fatty acid biosynthesis</keyword>
<feature type="transmembrane region" description="Helical" evidence="10">
    <location>
        <begin position="230"/>
        <end position="249"/>
    </location>
</feature>
<gene>
    <name evidence="11" type="ORF">R5R35_002936</name>
</gene>
<evidence type="ECO:0000256" key="5">
    <source>
        <dbReference type="ARBA" id="ARBA00022832"/>
    </source>
</evidence>
<feature type="transmembrane region" description="Helical" evidence="10">
    <location>
        <begin position="142"/>
        <end position="160"/>
    </location>
</feature>
<evidence type="ECO:0000313" key="11">
    <source>
        <dbReference type="EMBL" id="KAK7870537.1"/>
    </source>
</evidence>
<feature type="transmembrane region" description="Helical" evidence="10">
    <location>
        <begin position="166"/>
        <end position="188"/>
    </location>
</feature>
<dbReference type="PANTHER" id="PTHR11157">
    <property type="entry name" value="FATTY ACID ACYL TRANSFERASE-RELATED"/>
    <property type="match status" value="1"/>
</dbReference>
<sequence>MGFIAVLEEAFERNRDPRVANWALSRSPEVPMFLLPLYLVIVLWLGPRFMRDRKPMQLTRVLMVYNIVQVVFNAMMFVKLLDAGWMGKYSFVCEPVDYSYTPEAMKMAEVGWWYYLFKLIDLLDTIFFVLRKKFNQITFLHVYHHTMMVAYIFVGVNIWPGGHGSFFALLNTLVHVIMYGYYFLAGLGPQWQKYLWWKKYVTRIQLLQFVLVFAHSMQLLWTDCGYPRQLAGLIIANALIFMALFSAFYRKAYGSTQAKLAKAAKAA</sequence>
<dbReference type="GO" id="GO:0042761">
    <property type="term" value="P:very long-chain fatty acid biosynthetic process"/>
    <property type="evidence" value="ECO:0007669"/>
    <property type="project" value="TreeGrafter"/>
</dbReference>
<reference evidence="11 12" key="1">
    <citation type="submission" date="2024-03" db="EMBL/GenBank/DDBJ databases">
        <title>The genome assembly and annotation of the cricket Gryllus longicercus Weissman &amp; Gray.</title>
        <authorList>
            <person name="Szrajer S."/>
            <person name="Gray D."/>
            <person name="Ylla G."/>
        </authorList>
    </citation>
    <scope>NUCLEOTIDE SEQUENCE [LARGE SCALE GENOMIC DNA]</scope>
    <source>
        <strain evidence="11">DAG 2021-001</strain>
        <tissue evidence="11">Whole body minus gut</tissue>
    </source>
</reference>
<proteinExistence type="inferred from homology"/>
<dbReference type="PANTHER" id="PTHR11157:SF21">
    <property type="entry name" value="ELONGATION OF VERY LONG CHAIN FATTY ACIDS PROTEIN"/>
    <property type="match status" value="1"/>
</dbReference>
<feature type="transmembrane region" description="Helical" evidence="10">
    <location>
        <begin position="30"/>
        <end position="50"/>
    </location>
</feature>
<protein>
    <recommendedName>
        <fullName evidence="10">Elongation of very long chain fatty acids protein</fullName>
        <ecNumber evidence="10">2.3.1.199</ecNumber>
    </recommendedName>
    <alternativeName>
        <fullName evidence="10">Very-long-chain 3-oxoacyl-CoA synthase</fullName>
    </alternativeName>
</protein>
<keyword evidence="6 10" id="KW-1133">Transmembrane helix</keyword>
<keyword evidence="2 10" id="KW-0444">Lipid biosynthesis</keyword>
<keyword evidence="4 10" id="KW-0812">Transmembrane</keyword>
<dbReference type="PROSITE" id="PS01188">
    <property type="entry name" value="ELO"/>
    <property type="match status" value="1"/>
</dbReference>
<dbReference type="EC" id="2.3.1.199" evidence="10"/>
<evidence type="ECO:0000313" key="12">
    <source>
        <dbReference type="Proteomes" id="UP001378592"/>
    </source>
</evidence>
<accession>A0AAN9ZCS3</accession>
<name>A0AAN9ZCS3_9ORTH</name>
<keyword evidence="5 10" id="KW-0276">Fatty acid metabolism</keyword>
<comment type="similarity">
    <text evidence="10">Belongs to the ELO family.</text>
</comment>
<dbReference type="EMBL" id="JAZDUA010000056">
    <property type="protein sequence ID" value="KAK7870537.1"/>
    <property type="molecule type" value="Genomic_DNA"/>
</dbReference>
<feature type="transmembrane region" description="Helical" evidence="10">
    <location>
        <begin position="112"/>
        <end position="130"/>
    </location>
</feature>
<feature type="transmembrane region" description="Helical" evidence="10">
    <location>
        <begin position="62"/>
        <end position="81"/>
    </location>
</feature>
<keyword evidence="8 10" id="KW-0472">Membrane</keyword>
<evidence type="ECO:0000256" key="9">
    <source>
        <dbReference type="ARBA" id="ARBA00023160"/>
    </source>
</evidence>
<dbReference type="GO" id="GO:0034625">
    <property type="term" value="P:fatty acid elongation, monounsaturated fatty acid"/>
    <property type="evidence" value="ECO:0007669"/>
    <property type="project" value="TreeGrafter"/>
</dbReference>
<evidence type="ECO:0000256" key="6">
    <source>
        <dbReference type="ARBA" id="ARBA00022989"/>
    </source>
</evidence>
<dbReference type="Pfam" id="PF01151">
    <property type="entry name" value="ELO"/>
    <property type="match status" value="1"/>
</dbReference>
<evidence type="ECO:0000256" key="2">
    <source>
        <dbReference type="ARBA" id="ARBA00022516"/>
    </source>
</evidence>